<reference evidence="2 3" key="1">
    <citation type="journal article" date="2012" name="BMC Genomics">
        <title>Complete genome sequence of Saccharothrix espanaensis DSM 44229T and comparison to the other completely sequenced Pseudonocardiaceae.</title>
        <authorList>
            <person name="Strobel T."/>
            <person name="Al-Dilaimi A."/>
            <person name="Blom J."/>
            <person name="Gessner A."/>
            <person name="Kalinowski J."/>
            <person name="Luzhetska M."/>
            <person name="Puhler A."/>
            <person name="Szczepanowski R."/>
            <person name="Bechthold A."/>
            <person name="Ruckert C."/>
        </authorList>
    </citation>
    <scope>NUCLEOTIDE SEQUENCE [LARGE SCALE GENOMIC DNA]</scope>
    <source>
        <strain evidence="3">ATCC 51144 / DSM 44229 / JCM 9112 / NBRC 15066 / NRRL 15764</strain>
    </source>
</reference>
<feature type="region of interest" description="Disordered" evidence="1">
    <location>
        <begin position="170"/>
        <end position="246"/>
    </location>
</feature>
<feature type="compositionally biased region" description="Basic residues" evidence="1">
    <location>
        <begin position="65"/>
        <end position="90"/>
    </location>
</feature>
<dbReference type="AlphaFoldDB" id="K0JQ46"/>
<organism evidence="2 3">
    <name type="scientific">Saccharothrix espanaensis (strain ATCC 51144 / DSM 44229 / JCM 9112 / NBRC 15066 / NRRL 15764)</name>
    <dbReference type="NCBI Taxonomy" id="1179773"/>
    <lineage>
        <taxon>Bacteria</taxon>
        <taxon>Bacillati</taxon>
        <taxon>Actinomycetota</taxon>
        <taxon>Actinomycetes</taxon>
        <taxon>Pseudonocardiales</taxon>
        <taxon>Pseudonocardiaceae</taxon>
        <taxon>Saccharothrix</taxon>
    </lineage>
</organism>
<evidence type="ECO:0000313" key="2">
    <source>
        <dbReference type="EMBL" id="CCH29410.1"/>
    </source>
</evidence>
<dbReference type="Proteomes" id="UP000006281">
    <property type="component" value="Chromosome"/>
</dbReference>
<feature type="compositionally biased region" description="Basic residues" evidence="1">
    <location>
        <begin position="1"/>
        <end position="10"/>
    </location>
</feature>
<feature type="region of interest" description="Disordered" evidence="1">
    <location>
        <begin position="65"/>
        <end position="93"/>
    </location>
</feature>
<feature type="region of interest" description="Disordered" evidence="1">
    <location>
        <begin position="1"/>
        <end position="48"/>
    </location>
</feature>
<feature type="compositionally biased region" description="Basic and acidic residues" evidence="1">
    <location>
        <begin position="221"/>
        <end position="236"/>
    </location>
</feature>
<dbReference type="PATRIC" id="fig|1179773.3.peg.2090"/>
<protein>
    <submittedName>
        <fullName evidence="2">Uncharacterized protein</fullName>
    </submittedName>
</protein>
<feature type="compositionally biased region" description="Basic residues" evidence="1">
    <location>
        <begin position="174"/>
        <end position="187"/>
    </location>
</feature>
<gene>
    <name evidence="2" type="ordered locus">BN6_20900</name>
</gene>
<proteinExistence type="predicted"/>
<evidence type="ECO:0000256" key="1">
    <source>
        <dbReference type="SAM" id="MobiDB-lite"/>
    </source>
</evidence>
<keyword evidence="3" id="KW-1185">Reference proteome</keyword>
<dbReference type="KEGG" id="sesp:BN6_20900"/>
<evidence type="ECO:0000313" key="3">
    <source>
        <dbReference type="Proteomes" id="UP000006281"/>
    </source>
</evidence>
<sequence>MFGRVKHAAQRHLDSGSFRDAPAGPGQDHHRPVDDLVGLPPRLGPDPAFGRSLGDHALQLPVGGVRRRTSRGPGRRTAGRARATRPRRRWSGSSVRWTPRESCRRICVGNWQSTPAPRTCWGWPAARRRSDAWLPAATTPNPGSSRNRVPAGPRAVRACGYNRMSLGSWDHGPRRSMRRWSGRRHHQVPGTQRAPRETADRLGWTRRPQEGRPGLRAGVQRHLDQGRVRQGAEARDGPPPGGLKAEGGLVAAHGGKVCGVARPAAVGRASELPALASEARARPPRPPARHLDRASRTIYCPRVPGRSQVITFPSFRGTSPRSRILASGVIRTLGPAISSTPALCWTPPPVSTAPNPSRLSVQRPSPHPLLGAILAGLVTWSENRNFHTWEVTSFVATIRTVPEWIPVDALTATIPRQYPDPLPAVDKDLVTEPDEARRLAPQALRAADTPPATI</sequence>
<dbReference type="HOGENOM" id="CLU_602539_0_0_11"/>
<name>K0JQ46_SACES</name>
<dbReference type="EMBL" id="HE804045">
    <property type="protein sequence ID" value="CCH29410.1"/>
    <property type="molecule type" value="Genomic_DNA"/>
</dbReference>
<accession>K0JQ46</accession>